<evidence type="ECO:0000313" key="1">
    <source>
        <dbReference type="EMBL" id="VDM12282.1"/>
    </source>
</evidence>
<dbReference type="AlphaFoldDB" id="A0A3P7FNZ5"/>
<gene>
    <name evidence="1" type="ORF">WBA_LOCUS5668</name>
</gene>
<dbReference type="InParanoid" id="A0A3P7FNZ5"/>
<accession>A0A3P7FNZ5</accession>
<organism evidence="1 2">
    <name type="scientific">Wuchereria bancrofti</name>
    <dbReference type="NCBI Taxonomy" id="6293"/>
    <lineage>
        <taxon>Eukaryota</taxon>
        <taxon>Metazoa</taxon>
        <taxon>Ecdysozoa</taxon>
        <taxon>Nematoda</taxon>
        <taxon>Chromadorea</taxon>
        <taxon>Rhabditida</taxon>
        <taxon>Spirurina</taxon>
        <taxon>Spiruromorpha</taxon>
        <taxon>Filarioidea</taxon>
        <taxon>Onchocercidae</taxon>
        <taxon>Wuchereria</taxon>
    </lineage>
</organism>
<sequence length="67" mass="7640">MALPFSYLANTLLKPLADADDNLNDDEIEKLPLQLQYYEGHRCQDLSIINKVIEALYQNGFVLLSVK</sequence>
<name>A0A3P7FNZ5_WUCBA</name>
<protein>
    <submittedName>
        <fullName evidence="1">Uncharacterized protein</fullName>
    </submittedName>
</protein>
<dbReference type="EMBL" id="UYWW01002908">
    <property type="protein sequence ID" value="VDM12282.1"/>
    <property type="molecule type" value="Genomic_DNA"/>
</dbReference>
<keyword evidence="2" id="KW-1185">Reference proteome</keyword>
<evidence type="ECO:0000313" key="2">
    <source>
        <dbReference type="Proteomes" id="UP000270924"/>
    </source>
</evidence>
<reference evidence="1 2" key="1">
    <citation type="submission" date="2018-11" db="EMBL/GenBank/DDBJ databases">
        <authorList>
            <consortium name="Pathogen Informatics"/>
        </authorList>
    </citation>
    <scope>NUCLEOTIDE SEQUENCE [LARGE SCALE GENOMIC DNA]</scope>
</reference>
<dbReference type="OrthoDB" id="338814at2759"/>
<proteinExistence type="predicted"/>
<dbReference type="Proteomes" id="UP000270924">
    <property type="component" value="Unassembled WGS sequence"/>
</dbReference>